<keyword evidence="11" id="KW-1185">Reference proteome</keyword>
<evidence type="ECO:0000259" key="8">
    <source>
        <dbReference type="Pfam" id="PF20467"/>
    </source>
</evidence>
<evidence type="ECO:0000259" key="5">
    <source>
        <dbReference type="Pfam" id="PF20464"/>
    </source>
</evidence>
<feature type="domain" description="MmeI-like DNA-methyltransferase" evidence="9">
    <location>
        <begin position="381"/>
        <end position="637"/>
    </location>
</feature>
<keyword evidence="3" id="KW-0808">Transferase</keyword>
<dbReference type="EC" id="2.1.1.72" evidence="1"/>
<reference evidence="10 11" key="1">
    <citation type="journal article" date="2015" name="Genome Announc.">
        <title>Expanding the biotechnology potential of lactobacilli through comparative genomics of 213 strains and associated genera.</title>
        <authorList>
            <person name="Sun Z."/>
            <person name="Harris H.M."/>
            <person name="McCann A."/>
            <person name="Guo C."/>
            <person name="Argimon S."/>
            <person name="Zhang W."/>
            <person name="Yang X."/>
            <person name="Jeffery I.B."/>
            <person name="Cooney J.C."/>
            <person name="Kagawa T.F."/>
            <person name="Liu W."/>
            <person name="Song Y."/>
            <person name="Salvetti E."/>
            <person name="Wrobel A."/>
            <person name="Rasinkangas P."/>
            <person name="Parkhill J."/>
            <person name="Rea M.C."/>
            <person name="O'Sullivan O."/>
            <person name="Ritari J."/>
            <person name="Douillard F.P."/>
            <person name="Paul Ross R."/>
            <person name="Yang R."/>
            <person name="Briner A.E."/>
            <person name="Felis G.E."/>
            <person name="de Vos W.M."/>
            <person name="Barrangou R."/>
            <person name="Klaenhammer T.R."/>
            <person name="Caufield P.W."/>
            <person name="Cui Y."/>
            <person name="Zhang H."/>
            <person name="O'Toole P.W."/>
        </authorList>
    </citation>
    <scope>NUCLEOTIDE SEQUENCE [LARGE SCALE GENOMIC DNA]</scope>
    <source>
        <strain evidence="10 11">DSM 16381</strain>
    </source>
</reference>
<organism evidence="10 11">
    <name type="scientific">Levilactobacillus hammesii DSM 16381</name>
    <dbReference type="NCBI Taxonomy" id="1423753"/>
    <lineage>
        <taxon>Bacteria</taxon>
        <taxon>Bacillati</taxon>
        <taxon>Bacillota</taxon>
        <taxon>Bacilli</taxon>
        <taxon>Lactobacillales</taxon>
        <taxon>Lactobacillaceae</taxon>
        <taxon>Levilactobacillus</taxon>
    </lineage>
</organism>
<dbReference type="Pfam" id="PF20467">
    <property type="entry name" value="MmeI_C"/>
    <property type="match status" value="1"/>
</dbReference>
<feature type="domain" description="MmeI-like helicase spacer" evidence="6">
    <location>
        <begin position="214"/>
        <end position="291"/>
    </location>
</feature>
<evidence type="ECO:0000313" key="10">
    <source>
        <dbReference type="EMBL" id="KRL96194.1"/>
    </source>
</evidence>
<protein>
    <recommendedName>
        <fullName evidence="1">site-specific DNA-methyltransferase (adenine-specific)</fullName>
        <ecNumber evidence="1">2.1.1.72</ecNumber>
    </recommendedName>
</protein>
<name>A0A0R1UZF2_9LACO</name>
<evidence type="ECO:0000256" key="2">
    <source>
        <dbReference type="ARBA" id="ARBA00022603"/>
    </source>
</evidence>
<dbReference type="PRINTS" id="PR00507">
    <property type="entry name" value="N12N6MTFRASE"/>
</dbReference>
<evidence type="ECO:0000256" key="4">
    <source>
        <dbReference type="ARBA" id="ARBA00047942"/>
    </source>
</evidence>
<dbReference type="SUPFAM" id="SSF53335">
    <property type="entry name" value="S-adenosyl-L-methionine-dependent methyltransferases"/>
    <property type="match status" value="1"/>
</dbReference>
<dbReference type="Gene3D" id="3.40.50.150">
    <property type="entry name" value="Vaccinia Virus protein VP39"/>
    <property type="match status" value="1"/>
</dbReference>
<evidence type="ECO:0000259" key="9">
    <source>
        <dbReference type="Pfam" id="PF20473"/>
    </source>
</evidence>
<dbReference type="InterPro" id="IPR046820">
    <property type="entry name" value="MmeI_TRD"/>
</dbReference>
<dbReference type="Pfam" id="PF20465">
    <property type="entry name" value="MmeI_hel"/>
    <property type="match status" value="1"/>
</dbReference>
<dbReference type="InterPro" id="IPR046816">
    <property type="entry name" value="MmeI_Mtase"/>
</dbReference>
<dbReference type="PATRIC" id="fig|1423753.3.peg.2046"/>
<dbReference type="Pfam" id="PF20464">
    <property type="entry name" value="MmeI_N"/>
    <property type="match status" value="1"/>
</dbReference>
<evidence type="ECO:0000313" key="11">
    <source>
        <dbReference type="Proteomes" id="UP000051580"/>
    </source>
</evidence>
<accession>A0A0R1UZF2</accession>
<dbReference type="InterPro" id="IPR029063">
    <property type="entry name" value="SAM-dependent_MTases_sf"/>
</dbReference>
<dbReference type="AlphaFoldDB" id="A0A0R1UZF2"/>
<evidence type="ECO:0000259" key="6">
    <source>
        <dbReference type="Pfam" id="PF20465"/>
    </source>
</evidence>
<comment type="catalytic activity">
    <reaction evidence="4">
        <text>a 2'-deoxyadenosine in DNA + S-adenosyl-L-methionine = an N(6)-methyl-2'-deoxyadenosine in DNA + S-adenosyl-L-homocysteine + H(+)</text>
        <dbReference type="Rhea" id="RHEA:15197"/>
        <dbReference type="Rhea" id="RHEA-COMP:12418"/>
        <dbReference type="Rhea" id="RHEA-COMP:12419"/>
        <dbReference type="ChEBI" id="CHEBI:15378"/>
        <dbReference type="ChEBI" id="CHEBI:57856"/>
        <dbReference type="ChEBI" id="CHEBI:59789"/>
        <dbReference type="ChEBI" id="CHEBI:90615"/>
        <dbReference type="ChEBI" id="CHEBI:90616"/>
        <dbReference type="EC" id="2.1.1.72"/>
    </reaction>
</comment>
<evidence type="ECO:0000259" key="7">
    <source>
        <dbReference type="Pfam" id="PF20466"/>
    </source>
</evidence>
<dbReference type="GO" id="GO:0009007">
    <property type="term" value="F:site-specific DNA-methyltransferase (adenine-specific) activity"/>
    <property type="evidence" value="ECO:0007669"/>
    <property type="project" value="UniProtKB-EC"/>
</dbReference>
<dbReference type="RefSeq" id="WP_057732228.1">
    <property type="nucleotide sequence ID" value="NZ_AZFS01000041.1"/>
</dbReference>
<evidence type="ECO:0000256" key="3">
    <source>
        <dbReference type="ARBA" id="ARBA00022679"/>
    </source>
</evidence>
<dbReference type="InterPro" id="IPR050953">
    <property type="entry name" value="N4_N6_ade-DNA_methylase"/>
</dbReference>
<dbReference type="Pfam" id="PF20473">
    <property type="entry name" value="MmeI_Mtase"/>
    <property type="match status" value="1"/>
</dbReference>
<proteinExistence type="predicted"/>
<feature type="domain" description="MmeI-like C-terminal" evidence="8">
    <location>
        <begin position="871"/>
        <end position="943"/>
    </location>
</feature>
<dbReference type="OrthoDB" id="32195at2"/>
<keyword evidence="2" id="KW-0489">Methyltransferase</keyword>
<evidence type="ECO:0000256" key="1">
    <source>
        <dbReference type="ARBA" id="ARBA00011900"/>
    </source>
</evidence>
<dbReference type="GO" id="GO:0032259">
    <property type="term" value="P:methylation"/>
    <property type="evidence" value="ECO:0007669"/>
    <property type="project" value="UniProtKB-KW"/>
</dbReference>
<dbReference type="Proteomes" id="UP000051580">
    <property type="component" value="Unassembled WGS sequence"/>
</dbReference>
<dbReference type="STRING" id="1423753.FD28_GL001946"/>
<sequence length="946" mass="109694">MSLNDAKIKTRKQMASEFSQLWIEPQKGREDADRQTFWNSMLEKVFGIVDYERYIEYEKNVRVKEDNGDIHTKQIDAYIPATRVVIEMKGREKDLAEKIRQSDGKLLTPFEQAWRYSNNLPVEETPKWILVSNFNEIEIHDMSHPHDEPKIVKLVNFKNQYRELAFLIDKHQQRVIEEKQISIDAGNLVVDIYNELINAYTQKLDLKDKHVQRSLNMLVVRLVFLMYVDDTALFGKENMFQAFVERREPHELQGAIKKLFKVLDEDPNKQERDPYLDDEYNRFPYVNGGMFSDEDILIPQFTPHLKKLIVEDAGRGFNWSAISPTIFGAVFESTLNPDTRRSGGMHYTSIDNIHNIIDPLFLNDLQNELDKIKNWGRTNERVEMARQFRDKLGKLKFLDPACGSGNFLTETYLSLRSMEDEVILIEQGDLTGLGLNGFKVKINNFYGIEINDFAVSVAKTAMWIAEAQTMQSSQNKGIYVNRDFFPLVTNVGIHEGNALRMNWSDIVQPYELNYIMGNPPFIGLSSLPKEDKALKASQTDDMNIVFQGLPKHGKLDYVCAWYEKAALYMRDTTLKAAFVSTNSITQGEQVSILWKHLLKDYKVKIIFAYRSFIWNNEVKDMAHVHCVIVGFTRVQTDESVWLYDSEKEKPKRVNRLNGYLIDFKDVYIQSRKRILGNTDLPEMHQGSKPIDGGGLVLSESERDDFIKKYPDLSDLVQPYLGSSEFIKGKTRYCLWLKDVNPSRYINNPEIKRRLEIVVDKRLASTTDSVKEKDSKTPYLFTQIRQPVCDYLAVPEVSSENREYIPIGFLPKSTISSNKLYLIPTTERWIFSILISSVHMAWMRTVAGRMKSDYSYSPAVYTNFPWLELDSQTKEKLSVLGQNILDARDEFPDTKLATLYSTNFMPLKLRKAHTKNDRFVMKLYGLSNGTSESEIVKRLFEMYANEI</sequence>
<dbReference type="InterPro" id="IPR046819">
    <property type="entry name" value="MmeI_hel"/>
</dbReference>
<dbReference type="InterPro" id="IPR046817">
    <property type="entry name" value="MmeI_N"/>
</dbReference>
<gene>
    <name evidence="10" type="ORF">FD28_GL001946</name>
</gene>
<feature type="domain" description="MmeI-like N-terminal" evidence="5">
    <location>
        <begin position="15"/>
        <end position="197"/>
    </location>
</feature>
<dbReference type="PANTHER" id="PTHR33841:SF1">
    <property type="entry name" value="DNA METHYLTRANSFERASE A"/>
    <property type="match status" value="1"/>
</dbReference>
<dbReference type="PANTHER" id="PTHR33841">
    <property type="entry name" value="DNA METHYLTRANSFERASE YEEA-RELATED"/>
    <property type="match status" value="1"/>
</dbReference>
<dbReference type="InterPro" id="IPR046818">
    <property type="entry name" value="MmeI_C"/>
</dbReference>
<dbReference type="EMBL" id="AZFS01000041">
    <property type="protein sequence ID" value="KRL96194.1"/>
    <property type="molecule type" value="Genomic_DNA"/>
</dbReference>
<feature type="domain" description="MmeI-like target recognition" evidence="7">
    <location>
        <begin position="664"/>
        <end position="867"/>
    </location>
</feature>
<comment type="caution">
    <text evidence="10">The sequence shown here is derived from an EMBL/GenBank/DDBJ whole genome shotgun (WGS) entry which is preliminary data.</text>
</comment>
<dbReference type="Pfam" id="PF20466">
    <property type="entry name" value="MmeI_TRD"/>
    <property type="match status" value="1"/>
</dbReference>